<dbReference type="Pfam" id="PF02652">
    <property type="entry name" value="Lactate_perm"/>
    <property type="match status" value="1"/>
</dbReference>
<reference evidence="9 10" key="1">
    <citation type="submission" date="2016-09" db="EMBL/GenBank/DDBJ databases">
        <title>Complete genome of Desulfosporosinus sp. OL.</title>
        <authorList>
            <person name="Mardanov A."/>
            <person name="Beletsky A."/>
            <person name="Panova A."/>
            <person name="Karnachuk O."/>
            <person name="Ravin N."/>
        </authorList>
    </citation>
    <scope>NUCLEOTIDE SEQUENCE [LARGE SCALE GENOMIC DNA]</scope>
    <source>
        <strain evidence="9 10">OL</strain>
    </source>
</reference>
<evidence type="ECO:0000256" key="7">
    <source>
        <dbReference type="ARBA" id="ARBA00023136"/>
    </source>
</evidence>
<dbReference type="RefSeq" id="WP_075365691.1">
    <property type="nucleotide sequence ID" value="NZ_MLBF01000026.1"/>
</dbReference>
<keyword evidence="7 8" id="KW-0472">Membrane</keyword>
<feature type="transmembrane region" description="Helical" evidence="8">
    <location>
        <begin position="141"/>
        <end position="162"/>
    </location>
</feature>
<evidence type="ECO:0000313" key="10">
    <source>
        <dbReference type="Proteomes" id="UP000186102"/>
    </source>
</evidence>
<dbReference type="GO" id="GO:0015295">
    <property type="term" value="F:solute:proton symporter activity"/>
    <property type="evidence" value="ECO:0007669"/>
    <property type="project" value="TreeGrafter"/>
</dbReference>
<feature type="transmembrane region" description="Helical" evidence="8">
    <location>
        <begin position="396"/>
        <end position="416"/>
    </location>
</feature>
<sequence length="560" mass="59635">MPWTQNYAALGNSLGLTALAVSLPIFYLFWALAIKRMKGHIAGSTTLLLTIIDVMIVYKMPLGTALSASALGILNGLFPISWIIVTAVFLYNLTVEAGQFEIIKSSIASLSSDRRLQALLIAFSFGAFLEGAAGFGTPVAISGAILIGLGFEPLYAAGLCLIANTAPVAFGGIGVPIITAGAVTGMNANIISAAVGRQLPFLSVFVPLYLIILMAGWKGAKEVLPAIAVSGFTFAIAQWWSSNYLGPLLPDIIASLFSLVSTVILLKFWKPKNIWRFPSEKGEKVAEFKKYTTGQIMKAWSPFAILTIMVGIWGTNSFKDLIGKSLKWFVMIPHWPALDGLVLKTMPIVKKPAIYAASYKWDFFAAAGTAILITSLITMLILQISPARAGKVAGNTIKTLVYPIITIGSVLGFAYIANYSGLSYTLGLLFSQTGHAFPFFAPVLGWLGVFLTGSDTSANALFAQLQQVTAQQIGVNPVLTVAANSSGGVVGKMISPQSIAVAAAATGLVGRESDLFRFTLKHSLFLLTIICIMTYLQAYVLQGMIPTIAGIMPTIASLIH</sequence>
<dbReference type="EMBL" id="MLBF01000026">
    <property type="protein sequence ID" value="OLN30218.1"/>
    <property type="molecule type" value="Genomic_DNA"/>
</dbReference>
<feature type="transmembrane region" description="Helical" evidence="8">
    <location>
        <begin position="436"/>
        <end position="453"/>
    </location>
</feature>
<feature type="transmembrane region" description="Helical" evidence="8">
    <location>
        <begin position="12"/>
        <end position="34"/>
    </location>
</feature>
<keyword evidence="6 8" id="KW-1133">Transmembrane helix</keyword>
<comment type="function">
    <text evidence="8">Uptake of L-lactate across the membrane. Can also transport D-lactate and glycolate.</text>
</comment>
<feature type="transmembrane region" description="Helical" evidence="8">
    <location>
        <begin position="169"/>
        <end position="192"/>
    </location>
</feature>
<keyword evidence="3 8" id="KW-0813">Transport</keyword>
<dbReference type="GO" id="GO:0005886">
    <property type="term" value="C:plasma membrane"/>
    <property type="evidence" value="ECO:0007669"/>
    <property type="project" value="UniProtKB-SubCell"/>
</dbReference>
<dbReference type="OrthoDB" id="9761056at2"/>
<accession>A0A1Q8QSI7</accession>
<evidence type="ECO:0000256" key="1">
    <source>
        <dbReference type="ARBA" id="ARBA00004651"/>
    </source>
</evidence>
<feature type="transmembrane region" description="Helical" evidence="8">
    <location>
        <begin position="116"/>
        <end position="135"/>
    </location>
</feature>
<keyword evidence="5 8" id="KW-0812">Transmembrane</keyword>
<evidence type="ECO:0000256" key="8">
    <source>
        <dbReference type="RuleBase" id="RU365092"/>
    </source>
</evidence>
<feature type="transmembrane region" description="Helical" evidence="8">
    <location>
        <begin position="41"/>
        <end position="58"/>
    </location>
</feature>
<keyword evidence="4 8" id="KW-1003">Cell membrane</keyword>
<feature type="transmembrane region" description="Helical" evidence="8">
    <location>
        <begin position="198"/>
        <end position="216"/>
    </location>
</feature>
<evidence type="ECO:0000313" key="9">
    <source>
        <dbReference type="EMBL" id="OLN30218.1"/>
    </source>
</evidence>
<dbReference type="PANTHER" id="PTHR30003:SF0">
    <property type="entry name" value="GLYCOLATE PERMEASE GLCA-RELATED"/>
    <property type="match status" value="1"/>
</dbReference>
<feature type="transmembrane region" description="Helical" evidence="8">
    <location>
        <begin position="223"/>
        <end position="240"/>
    </location>
</feature>
<comment type="caution">
    <text evidence="9">The sequence shown here is derived from an EMBL/GenBank/DDBJ whole genome shotgun (WGS) entry which is preliminary data.</text>
</comment>
<comment type="similarity">
    <text evidence="2 8">Belongs to the lactate permease family.</text>
</comment>
<evidence type="ECO:0000256" key="3">
    <source>
        <dbReference type="ARBA" id="ARBA00022448"/>
    </source>
</evidence>
<name>A0A1Q8QSI7_9FIRM</name>
<feature type="transmembrane region" description="Helical" evidence="8">
    <location>
        <begin position="363"/>
        <end position="384"/>
    </location>
</feature>
<dbReference type="NCBIfam" id="TIGR00795">
    <property type="entry name" value="lctP"/>
    <property type="match status" value="1"/>
</dbReference>
<feature type="transmembrane region" description="Helical" evidence="8">
    <location>
        <begin position="299"/>
        <end position="318"/>
    </location>
</feature>
<dbReference type="STRING" id="1888891.DSOL_3161"/>
<dbReference type="InterPro" id="IPR003804">
    <property type="entry name" value="Lactate_perm"/>
</dbReference>
<dbReference type="PANTHER" id="PTHR30003">
    <property type="entry name" value="L-LACTATE PERMEASE"/>
    <property type="match status" value="1"/>
</dbReference>
<proteinExistence type="inferred from homology"/>
<evidence type="ECO:0000256" key="4">
    <source>
        <dbReference type="ARBA" id="ARBA00022475"/>
    </source>
</evidence>
<dbReference type="Proteomes" id="UP000186102">
    <property type="component" value="Unassembled WGS sequence"/>
</dbReference>
<organism evidence="9 10">
    <name type="scientific">Desulfosporosinus metallidurans</name>
    <dbReference type="NCBI Taxonomy" id="1888891"/>
    <lineage>
        <taxon>Bacteria</taxon>
        <taxon>Bacillati</taxon>
        <taxon>Bacillota</taxon>
        <taxon>Clostridia</taxon>
        <taxon>Eubacteriales</taxon>
        <taxon>Desulfitobacteriaceae</taxon>
        <taxon>Desulfosporosinus</taxon>
    </lineage>
</organism>
<dbReference type="GO" id="GO:0015129">
    <property type="term" value="F:lactate transmembrane transporter activity"/>
    <property type="evidence" value="ECO:0007669"/>
    <property type="project" value="UniProtKB-UniRule"/>
</dbReference>
<evidence type="ECO:0000256" key="6">
    <source>
        <dbReference type="ARBA" id="ARBA00022989"/>
    </source>
</evidence>
<keyword evidence="10" id="KW-1185">Reference proteome</keyword>
<feature type="transmembrane region" description="Helical" evidence="8">
    <location>
        <begin position="252"/>
        <end position="269"/>
    </location>
</feature>
<evidence type="ECO:0000256" key="2">
    <source>
        <dbReference type="ARBA" id="ARBA00010100"/>
    </source>
</evidence>
<evidence type="ECO:0000256" key="5">
    <source>
        <dbReference type="ARBA" id="ARBA00022692"/>
    </source>
</evidence>
<feature type="transmembrane region" description="Helical" evidence="8">
    <location>
        <begin position="70"/>
        <end position="95"/>
    </location>
</feature>
<feature type="transmembrane region" description="Helical" evidence="8">
    <location>
        <begin position="524"/>
        <end position="545"/>
    </location>
</feature>
<dbReference type="AlphaFoldDB" id="A0A1Q8QSI7"/>
<comment type="subcellular location">
    <subcellularLocation>
        <location evidence="1 8">Cell membrane</location>
        <topology evidence="1 8">Multi-pass membrane protein</topology>
    </subcellularLocation>
</comment>
<protein>
    <recommendedName>
        <fullName evidence="8">L-lactate permease</fullName>
    </recommendedName>
</protein>
<gene>
    <name evidence="9" type="ORF">DSOL_3161</name>
</gene>